<proteinExistence type="predicted"/>
<sequence>MKHSNEFNDIIMTLDELVAACGAERSWVMALIEENVIEYDVPETQQFTGYQLATVRRASRLSRDFDASIPAIGLILELLEEVEQLRQFKRQQQASMQSVHTIEVEIKSQ</sequence>
<gene>
    <name evidence="1" type="ORF">A1232T_00259</name>
</gene>
<evidence type="ECO:0000313" key="2">
    <source>
        <dbReference type="Proteomes" id="UP000188357"/>
    </source>
</evidence>
<dbReference type="OrthoDB" id="5297409at2"/>
<keyword evidence="2" id="KW-1185">Reference proteome</keyword>
<name>A0A1R4GDU9_9GAMM</name>
<dbReference type="RefSeq" id="WP_077450117.1">
    <property type="nucleotide sequence ID" value="NZ_FUGE01000049.1"/>
</dbReference>
<dbReference type="Proteomes" id="UP000188357">
    <property type="component" value="Unassembled WGS sequence"/>
</dbReference>
<dbReference type="AlphaFoldDB" id="A0A1R4GDU9"/>
<evidence type="ECO:0000313" key="1">
    <source>
        <dbReference type="EMBL" id="SJM66175.1"/>
    </source>
</evidence>
<dbReference type="Pfam" id="PF13591">
    <property type="entry name" value="MerR_2"/>
    <property type="match status" value="1"/>
</dbReference>
<protein>
    <submittedName>
        <fullName evidence="1">Chaperone-modulator protein CbpM</fullName>
    </submittedName>
</protein>
<dbReference type="Gene3D" id="1.10.1660.10">
    <property type="match status" value="1"/>
</dbReference>
<accession>A0A1R4GDU9</accession>
<dbReference type="EMBL" id="FUGE01000049">
    <property type="protein sequence ID" value="SJM66175.1"/>
    <property type="molecule type" value="Genomic_DNA"/>
</dbReference>
<organism evidence="1 2">
    <name type="scientific">Psychrobacter piechaudii</name>
    <dbReference type="NCBI Taxonomy" id="1945521"/>
    <lineage>
        <taxon>Bacteria</taxon>
        <taxon>Pseudomonadati</taxon>
        <taxon>Pseudomonadota</taxon>
        <taxon>Gammaproteobacteria</taxon>
        <taxon>Moraxellales</taxon>
        <taxon>Moraxellaceae</taxon>
        <taxon>Psychrobacter</taxon>
    </lineage>
</organism>
<reference evidence="1 2" key="1">
    <citation type="submission" date="2017-02" db="EMBL/GenBank/DDBJ databases">
        <authorList>
            <person name="Peterson S.W."/>
        </authorList>
    </citation>
    <scope>NUCLEOTIDE SEQUENCE [LARGE SCALE GENOMIC DNA]</scope>
    <source>
        <strain evidence="1">Psychrobacter_piechaudii</strain>
    </source>
</reference>
<dbReference type="STRING" id="1945521.A1232T_00259"/>